<dbReference type="EMBL" id="UINC01027591">
    <property type="protein sequence ID" value="SVB07096.1"/>
    <property type="molecule type" value="Genomic_DNA"/>
</dbReference>
<name>A0A382AZW3_9ZZZZ</name>
<organism evidence="2">
    <name type="scientific">marine metagenome</name>
    <dbReference type="NCBI Taxonomy" id="408172"/>
    <lineage>
        <taxon>unclassified sequences</taxon>
        <taxon>metagenomes</taxon>
        <taxon>ecological metagenomes</taxon>
    </lineage>
</organism>
<dbReference type="AlphaFoldDB" id="A0A382AZW3"/>
<reference evidence="2" key="1">
    <citation type="submission" date="2018-05" db="EMBL/GenBank/DDBJ databases">
        <authorList>
            <person name="Lanie J.A."/>
            <person name="Ng W.-L."/>
            <person name="Kazmierczak K.M."/>
            <person name="Andrzejewski T.M."/>
            <person name="Davidsen T.M."/>
            <person name="Wayne K.J."/>
            <person name="Tettelin H."/>
            <person name="Glass J.I."/>
            <person name="Rusch D."/>
            <person name="Podicherti R."/>
            <person name="Tsui H.-C.T."/>
            <person name="Winkler M.E."/>
        </authorList>
    </citation>
    <scope>NUCLEOTIDE SEQUENCE</scope>
</reference>
<evidence type="ECO:0000313" key="2">
    <source>
        <dbReference type="EMBL" id="SVB07096.1"/>
    </source>
</evidence>
<accession>A0A382AZW3</accession>
<proteinExistence type="predicted"/>
<feature type="region of interest" description="Disordered" evidence="1">
    <location>
        <begin position="1"/>
        <end position="24"/>
    </location>
</feature>
<sequence>VRVKQQQPQKAVVNKLSQDADITK</sequence>
<gene>
    <name evidence="2" type="ORF">METZ01_LOCUS159950</name>
</gene>
<evidence type="ECO:0000256" key="1">
    <source>
        <dbReference type="SAM" id="MobiDB-lite"/>
    </source>
</evidence>
<protein>
    <submittedName>
        <fullName evidence="2">Uncharacterized protein</fullName>
    </submittedName>
</protein>
<feature type="non-terminal residue" evidence="2">
    <location>
        <position position="1"/>
    </location>
</feature>